<dbReference type="RefSeq" id="WP_100707079.1">
    <property type="nucleotide sequence ID" value="NZ_NPDL01000005.1"/>
</dbReference>
<dbReference type="Gene3D" id="1.10.3210.10">
    <property type="entry name" value="Hypothetical protein af1432"/>
    <property type="match status" value="1"/>
</dbReference>
<evidence type="ECO:0000259" key="1">
    <source>
        <dbReference type="PROSITE" id="PS51833"/>
    </source>
</evidence>
<protein>
    <submittedName>
        <fullName evidence="2">HD family phosphohydrolase</fullName>
    </submittedName>
</protein>
<name>A0A2M9XBK5_9LEPT</name>
<dbReference type="NCBIfam" id="TIGR00277">
    <property type="entry name" value="HDIG"/>
    <property type="match status" value="1"/>
</dbReference>
<organism evidence="2 3">
    <name type="scientific">Leptospira hartskeerlii</name>
    <dbReference type="NCBI Taxonomy" id="2023177"/>
    <lineage>
        <taxon>Bacteria</taxon>
        <taxon>Pseudomonadati</taxon>
        <taxon>Spirochaetota</taxon>
        <taxon>Spirochaetia</taxon>
        <taxon>Leptospirales</taxon>
        <taxon>Leptospiraceae</taxon>
        <taxon>Leptospira</taxon>
    </lineage>
</organism>
<dbReference type="OrthoDB" id="355331at2"/>
<proteinExistence type="predicted"/>
<dbReference type="InterPro" id="IPR003607">
    <property type="entry name" value="HD/PDEase_dom"/>
</dbReference>
<dbReference type="SUPFAM" id="SSF109604">
    <property type="entry name" value="HD-domain/PDEase-like"/>
    <property type="match status" value="1"/>
</dbReference>
<keyword evidence="2" id="KW-0378">Hydrolase</keyword>
<sequence>MLNPTELTEALVSGKDIELEYRFISDEDHQQIYLLLLQVLGNLDRLFLTEVVSTILKELLMNANKANAKRLFFLTEGLNINEASHYNKGMKRFLEDIIHKWDEQEKVLKGSNLAVRLRAKIMNQNLIFLIENDAALLPQESERIKARLESASKFNDLSDAFMSMADSQESAGLGLVLIQLLLKNSGIGPDKFKIETDGKITRATLVIPKQIVPLDVATKLKDKIFAEVDGLPPLPHTLTRIINLCNNPDSDLGVIANEIERNPAISADLLKLSNSAGFASRNKVNTIVQAVKVVGLKNVRNLLYVSGVRKIMEGRYSKLQEVWNHSNLASYFARQVSQRAGLGKLSDIAAVGALLHDLGKFILLSLDPTLFKRLASYQKHRDLSNSTILEEISTGISHPTLGAMLARKWDFPPDLVHMIEFHHRAFMATNTIYTDLVDSVYVANMMCDYLDKKTSYYAADSSILKKFQLDDKAKFEETCEKLAKAYEIANEEN</sequence>
<dbReference type="InterPro" id="IPR006675">
    <property type="entry name" value="HDIG_dom"/>
</dbReference>
<reference evidence="2 3" key="1">
    <citation type="submission" date="2017-07" db="EMBL/GenBank/DDBJ databases">
        <title>Leptospira spp. isolated from tropical soils.</title>
        <authorList>
            <person name="Thibeaux R."/>
            <person name="Iraola G."/>
            <person name="Ferres I."/>
            <person name="Bierque E."/>
            <person name="Girault D."/>
            <person name="Soupe-Gilbert M.-E."/>
            <person name="Picardeau M."/>
            <person name="Goarant C."/>
        </authorList>
    </citation>
    <scope>NUCLEOTIDE SEQUENCE [LARGE SCALE GENOMIC DNA]</scope>
    <source>
        <strain evidence="2 3">MCA1-C-A1</strain>
    </source>
</reference>
<comment type="caution">
    <text evidence="2">The sequence shown here is derived from an EMBL/GenBank/DDBJ whole genome shotgun (WGS) entry which is preliminary data.</text>
</comment>
<evidence type="ECO:0000313" key="3">
    <source>
        <dbReference type="Proteomes" id="UP000232196"/>
    </source>
</evidence>
<dbReference type="GO" id="GO:0016787">
    <property type="term" value="F:hydrolase activity"/>
    <property type="evidence" value="ECO:0007669"/>
    <property type="project" value="UniProtKB-KW"/>
</dbReference>
<accession>A0A2M9XBK5</accession>
<gene>
    <name evidence="2" type="ORF">CH357_12320</name>
</gene>
<dbReference type="InterPro" id="IPR052340">
    <property type="entry name" value="RNase_Y/CdgJ"/>
</dbReference>
<dbReference type="AlphaFoldDB" id="A0A2M9XBK5"/>
<dbReference type="Pfam" id="PF08668">
    <property type="entry name" value="HDOD"/>
    <property type="match status" value="1"/>
</dbReference>
<dbReference type="InterPro" id="IPR013976">
    <property type="entry name" value="HDOD"/>
</dbReference>
<dbReference type="Proteomes" id="UP000232196">
    <property type="component" value="Unassembled WGS sequence"/>
</dbReference>
<dbReference type="PANTHER" id="PTHR33525:SF3">
    <property type="entry name" value="RIBONUCLEASE Y"/>
    <property type="match status" value="1"/>
</dbReference>
<dbReference type="PROSITE" id="PS51833">
    <property type="entry name" value="HDOD"/>
    <property type="match status" value="1"/>
</dbReference>
<evidence type="ECO:0000313" key="2">
    <source>
        <dbReference type="EMBL" id="PJZ24999.1"/>
    </source>
</evidence>
<dbReference type="EMBL" id="NPDN01000006">
    <property type="protein sequence ID" value="PJZ24999.1"/>
    <property type="molecule type" value="Genomic_DNA"/>
</dbReference>
<dbReference type="PANTHER" id="PTHR33525">
    <property type="match status" value="1"/>
</dbReference>
<dbReference type="CDD" id="cd00077">
    <property type="entry name" value="HDc"/>
    <property type="match status" value="1"/>
</dbReference>
<keyword evidence="3" id="KW-1185">Reference proteome</keyword>
<feature type="domain" description="HDOD" evidence="1">
    <location>
        <begin position="231"/>
        <end position="425"/>
    </location>
</feature>